<accession>A0AA47MNP1</accession>
<evidence type="ECO:0000313" key="5">
    <source>
        <dbReference type="EMBL" id="KAK0143327.1"/>
    </source>
</evidence>
<dbReference type="Proteomes" id="UP001174136">
    <property type="component" value="Unassembled WGS sequence"/>
</dbReference>
<comment type="caution">
    <text evidence="5">The sequence shown here is derived from an EMBL/GenBank/DDBJ whole genome shotgun (WGS) entry which is preliminary data.</text>
</comment>
<dbReference type="Pfam" id="PF13934">
    <property type="entry name" value="ELYS"/>
    <property type="match status" value="1"/>
</dbReference>
<comment type="subcellular location">
    <subcellularLocation>
        <location evidence="1">Nucleus</location>
    </subcellularLocation>
</comment>
<organism evidence="5 6">
    <name type="scientific">Merluccius polli</name>
    <name type="common">Benguela hake</name>
    <name type="synonym">Merluccius cadenati</name>
    <dbReference type="NCBI Taxonomy" id="89951"/>
    <lineage>
        <taxon>Eukaryota</taxon>
        <taxon>Metazoa</taxon>
        <taxon>Chordata</taxon>
        <taxon>Craniata</taxon>
        <taxon>Vertebrata</taxon>
        <taxon>Euteleostomi</taxon>
        <taxon>Actinopterygii</taxon>
        <taxon>Neopterygii</taxon>
        <taxon>Teleostei</taxon>
        <taxon>Neoteleostei</taxon>
        <taxon>Acanthomorphata</taxon>
        <taxon>Zeiogadaria</taxon>
        <taxon>Gadariae</taxon>
        <taxon>Gadiformes</taxon>
        <taxon>Gadoidei</taxon>
        <taxon>Merlucciidae</taxon>
        <taxon>Merluccius</taxon>
    </lineage>
</organism>
<dbReference type="InterPro" id="IPR052620">
    <property type="entry name" value="ELYS/MEL-28_NucAsmblyFactor"/>
</dbReference>
<dbReference type="InterPro" id="IPR025151">
    <property type="entry name" value="ELYS_dom"/>
</dbReference>
<keyword evidence="6" id="KW-1185">Reference proteome</keyword>
<name>A0AA47MNP1_MERPO</name>
<proteinExistence type="predicted"/>
<sequence>MLDTEGQWSKALNTNNVRAIIRWVNNLTDQGNVDVEETLETFSCWVQRTSEFAKKELLTLSVSRCQGLWMFLDQSAFTRVHLLLERLRNILTLAQWGRRQLGSVHLWHGVGVPCVVCVDTCRSPQGESGCWSREQRALKRHIWLGRLVQWWSITGLLPKYPEAHELKRISQMWREMDQSHRRASLKTPQCEGVKMSLIQGMVAHLDKRYGSIWISEAHTEQRYPPPNLQALLKLVLVPRIDSMSVQAIMMYFIIDIASFLQCKDNLLQSFCNAFTIPPSFSQQIKAFWLLDHGHVKASMDLLLSPGVAAPVFPWQHRCVLHSLLGRQRHRLALWYLHKTSPGMESPHDVKLWADVLLRNRCVYEAWDLLRKAHTVQDDTVGYFLHVCREHGLLSEALKYIPAKRKVGDGPRENGAPPCPLSARLYQRRRVNPLSSEDLLRMLTQAVMELRRPPPMLREVVWPEHHEETCSTGELCLSTQALRLHLLPSSPTPVDWGGDETEKPAYMREPAHGRDLLLCDKPEDTPEDFSSSVPLSSVETLSHRSVSSSFSCASSWPPLGRACPLRAYESTVTLQRISALLCGDESRESSSCCSDPMVTPGGGGAPLRPATSSGPDKESGAQEPAASSAELEGEDMMRWATPKEDLLSAGDNAAPFVEEELSFDTRRCLNLPPQFPSNEDSQPVHPRSESRLDRRDLRSPDYENQDDQPAWDPPQIFSHSGTTTSQCFLELEPLQRAADPPSLAGALQCFQPETLTACAADPPRPDPTQDLPAGFPQCPPLLEPEMTAVGRGGLEARREESSRGPLDGTYARPLSPQRFPPTLSPIPGGLPSPRTSPTHSSQILYRASDEGEAGRSQSSSDRLGDSEPGGGWWKPGSALLPGVEPMPFSTSGFPEESRLSSVPGVPCSHSSATCTESSSREKRDKRETKQADQEEPAGGRGSGKAQQHQWPAEPGPSGQRRAAAKRGKRIKIT</sequence>
<feature type="compositionally biased region" description="Low complexity" evidence="3">
    <location>
        <begin position="906"/>
        <end position="916"/>
    </location>
</feature>
<evidence type="ECO:0000256" key="3">
    <source>
        <dbReference type="SAM" id="MobiDB-lite"/>
    </source>
</evidence>
<feature type="compositionally biased region" description="Polar residues" evidence="3">
    <location>
        <begin position="832"/>
        <end position="842"/>
    </location>
</feature>
<feature type="region of interest" description="Disordered" evidence="3">
    <location>
        <begin position="757"/>
        <end position="972"/>
    </location>
</feature>
<feature type="region of interest" description="Disordered" evidence="3">
    <location>
        <begin position="585"/>
        <end position="634"/>
    </location>
</feature>
<feature type="compositionally biased region" description="Basic and acidic residues" evidence="3">
    <location>
        <begin position="917"/>
        <end position="931"/>
    </location>
</feature>
<reference evidence="5" key="1">
    <citation type="journal article" date="2023" name="Front. Mar. Sci.">
        <title>A new Merluccius polli reference genome to investigate the effects of global change in West African waters.</title>
        <authorList>
            <person name="Mateo J.L."/>
            <person name="Blanco-Fernandez C."/>
            <person name="Garcia-Vazquez E."/>
            <person name="Machado-Schiaffino G."/>
        </authorList>
    </citation>
    <scope>NUCLEOTIDE SEQUENCE</scope>
    <source>
        <strain evidence="5">C29</strain>
        <tissue evidence="5">Fin</tissue>
    </source>
</reference>
<protein>
    <submittedName>
        <fullName evidence="5">Protein ELYS</fullName>
    </submittedName>
</protein>
<feature type="compositionally biased region" description="Basic residues" evidence="3">
    <location>
        <begin position="961"/>
        <end position="972"/>
    </location>
</feature>
<evidence type="ECO:0000313" key="6">
    <source>
        <dbReference type="Proteomes" id="UP001174136"/>
    </source>
</evidence>
<evidence type="ECO:0000259" key="4">
    <source>
        <dbReference type="Pfam" id="PF13934"/>
    </source>
</evidence>
<dbReference type="GO" id="GO:0005634">
    <property type="term" value="C:nucleus"/>
    <property type="evidence" value="ECO:0007669"/>
    <property type="project" value="UniProtKB-SubCell"/>
</dbReference>
<feature type="domain" description="ELYS-like" evidence="4">
    <location>
        <begin position="215"/>
        <end position="389"/>
    </location>
</feature>
<evidence type="ECO:0000256" key="2">
    <source>
        <dbReference type="ARBA" id="ARBA00023242"/>
    </source>
</evidence>
<dbReference type="PANTHER" id="PTHR21583:SF8">
    <property type="entry name" value="PROTEIN ELYS"/>
    <property type="match status" value="1"/>
</dbReference>
<gene>
    <name evidence="5" type="primary">Ahctf1</name>
    <name evidence="5" type="ORF">N1851_018520</name>
</gene>
<evidence type="ECO:0000256" key="1">
    <source>
        <dbReference type="ARBA" id="ARBA00004123"/>
    </source>
</evidence>
<dbReference type="EMBL" id="JAOPHQ010003419">
    <property type="protein sequence ID" value="KAK0143327.1"/>
    <property type="molecule type" value="Genomic_DNA"/>
</dbReference>
<dbReference type="AlphaFoldDB" id="A0AA47MNP1"/>
<feature type="region of interest" description="Disordered" evidence="3">
    <location>
        <begin position="667"/>
        <end position="718"/>
    </location>
</feature>
<keyword evidence="2" id="KW-0539">Nucleus</keyword>
<feature type="compositionally biased region" description="Pro residues" evidence="3">
    <location>
        <begin position="817"/>
        <end position="829"/>
    </location>
</feature>
<dbReference type="PANTHER" id="PTHR21583">
    <property type="entry name" value="ELYS PROTEIN"/>
    <property type="match status" value="1"/>
</dbReference>
<feature type="compositionally biased region" description="Basic and acidic residues" evidence="3">
    <location>
        <begin position="685"/>
        <end position="700"/>
    </location>
</feature>